<keyword evidence="5" id="KW-1185">Reference proteome</keyword>
<dbReference type="Proteomes" id="UP000886520">
    <property type="component" value="Chromosome 8"/>
</dbReference>
<evidence type="ECO:0000259" key="3">
    <source>
        <dbReference type="PROSITE" id="PS50089"/>
    </source>
</evidence>
<dbReference type="PANTHER" id="PTHR14879">
    <property type="entry name" value="CASPASE REGULATOR, RING FINGER DOMAIN-CONTAINING"/>
    <property type="match status" value="1"/>
</dbReference>
<keyword evidence="1" id="KW-0862">Zinc</keyword>
<keyword evidence="1" id="KW-0863">Zinc-finger</keyword>
<dbReference type="GO" id="GO:0008270">
    <property type="term" value="F:zinc ion binding"/>
    <property type="evidence" value="ECO:0007669"/>
    <property type="project" value="UniProtKB-KW"/>
</dbReference>
<name>A0A9D4UZD7_ADICA</name>
<dbReference type="SMART" id="SM00184">
    <property type="entry name" value="RING"/>
    <property type="match status" value="1"/>
</dbReference>
<feature type="coiled-coil region" evidence="2">
    <location>
        <begin position="107"/>
        <end position="155"/>
    </location>
</feature>
<keyword evidence="1" id="KW-0479">Metal-binding</keyword>
<dbReference type="SUPFAM" id="SSF57850">
    <property type="entry name" value="RING/U-box"/>
    <property type="match status" value="1"/>
</dbReference>
<dbReference type="Gene3D" id="3.30.40.10">
    <property type="entry name" value="Zinc/RING finger domain, C3HC4 (zinc finger)"/>
    <property type="match status" value="1"/>
</dbReference>
<reference evidence="4" key="1">
    <citation type="submission" date="2021-01" db="EMBL/GenBank/DDBJ databases">
        <title>Adiantum capillus-veneris genome.</title>
        <authorList>
            <person name="Fang Y."/>
            <person name="Liao Q."/>
        </authorList>
    </citation>
    <scope>NUCLEOTIDE SEQUENCE</scope>
    <source>
        <strain evidence="4">H3</strain>
        <tissue evidence="4">Leaf</tissue>
    </source>
</reference>
<evidence type="ECO:0000256" key="1">
    <source>
        <dbReference type="PROSITE-ProRule" id="PRU00175"/>
    </source>
</evidence>
<sequence>MADPSILVEWQESEDSIDATEAIQSPAIIESQQEICSREFGFNLKDLLEKLNDVKKQSMDLEVNISYLARRHANDPTTDVRDYGSFFMQEMLAISRLASDNITNAFISMHCTLLKNMQAEIEELRRELASSKAALESLEMEKEGLAEAAQRQHESDKALLEASLRDELQTCQICHENPRNAVILPCFHGQYCGDCLHEYQKNNQACPTCRGVIRVFAEASAEVCMFTLHDETQDGHSYHLASETAVIISNICAHGRCIGIFCTNAIA</sequence>
<dbReference type="AlphaFoldDB" id="A0A9D4UZD7"/>
<keyword evidence="2" id="KW-0175">Coiled coil</keyword>
<proteinExistence type="predicted"/>
<gene>
    <name evidence="4" type="ORF">GOP47_0008834</name>
</gene>
<dbReference type="InterPro" id="IPR001841">
    <property type="entry name" value="Znf_RING"/>
</dbReference>
<evidence type="ECO:0000313" key="5">
    <source>
        <dbReference type="Proteomes" id="UP000886520"/>
    </source>
</evidence>
<comment type="caution">
    <text evidence="4">The sequence shown here is derived from an EMBL/GenBank/DDBJ whole genome shotgun (WGS) entry which is preliminary data.</text>
</comment>
<dbReference type="EMBL" id="JABFUD020000008">
    <property type="protein sequence ID" value="KAI5076769.1"/>
    <property type="molecule type" value="Genomic_DNA"/>
</dbReference>
<dbReference type="OrthoDB" id="1711136at2759"/>
<dbReference type="InterPro" id="IPR051728">
    <property type="entry name" value="RING-FYVE_E3_ubiquitin-ligase"/>
</dbReference>
<feature type="domain" description="RING-type" evidence="3">
    <location>
        <begin position="171"/>
        <end position="210"/>
    </location>
</feature>
<evidence type="ECO:0000313" key="4">
    <source>
        <dbReference type="EMBL" id="KAI5076769.1"/>
    </source>
</evidence>
<dbReference type="PROSITE" id="PS50089">
    <property type="entry name" value="ZF_RING_2"/>
    <property type="match status" value="1"/>
</dbReference>
<dbReference type="Pfam" id="PF13920">
    <property type="entry name" value="zf-C3HC4_3"/>
    <property type="match status" value="1"/>
</dbReference>
<dbReference type="PANTHER" id="PTHR14879:SF5">
    <property type="entry name" value="RING-TYPE DOMAIN-CONTAINING PROTEIN"/>
    <property type="match status" value="1"/>
</dbReference>
<organism evidence="4 5">
    <name type="scientific">Adiantum capillus-veneris</name>
    <name type="common">Maidenhair fern</name>
    <dbReference type="NCBI Taxonomy" id="13818"/>
    <lineage>
        <taxon>Eukaryota</taxon>
        <taxon>Viridiplantae</taxon>
        <taxon>Streptophyta</taxon>
        <taxon>Embryophyta</taxon>
        <taxon>Tracheophyta</taxon>
        <taxon>Polypodiopsida</taxon>
        <taxon>Polypodiidae</taxon>
        <taxon>Polypodiales</taxon>
        <taxon>Pteridineae</taxon>
        <taxon>Pteridaceae</taxon>
        <taxon>Vittarioideae</taxon>
        <taxon>Adiantum</taxon>
    </lineage>
</organism>
<evidence type="ECO:0000256" key="2">
    <source>
        <dbReference type="SAM" id="Coils"/>
    </source>
</evidence>
<dbReference type="InterPro" id="IPR013083">
    <property type="entry name" value="Znf_RING/FYVE/PHD"/>
</dbReference>
<accession>A0A9D4UZD7</accession>
<protein>
    <recommendedName>
        <fullName evidence="3">RING-type domain-containing protein</fullName>
    </recommendedName>
</protein>